<evidence type="ECO:0000256" key="3">
    <source>
        <dbReference type="ARBA" id="ARBA00022741"/>
    </source>
</evidence>
<keyword evidence="5" id="KW-0067">ATP-binding</keyword>
<evidence type="ECO:0000256" key="1">
    <source>
        <dbReference type="ARBA" id="ARBA00009441"/>
    </source>
</evidence>
<dbReference type="PANTHER" id="PTHR11059:SF0">
    <property type="entry name" value="DNA REPAIR PROTEIN RECN"/>
    <property type="match status" value="1"/>
</dbReference>
<keyword evidence="4" id="KW-0227">DNA damage</keyword>
<dbReference type="GO" id="GO:0043590">
    <property type="term" value="C:bacterial nucleoid"/>
    <property type="evidence" value="ECO:0007669"/>
    <property type="project" value="TreeGrafter"/>
</dbReference>
<evidence type="ECO:0000256" key="2">
    <source>
        <dbReference type="ARBA" id="ARBA00021315"/>
    </source>
</evidence>
<evidence type="ECO:0000256" key="6">
    <source>
        <dbReference type="ARBA" id="ARBA00023204"/>
    </source>
</evidence>
<accession>A0A6J6PZ18</accession>
<keyword evidence="3" id="KW-0547">Nucleotide-binding</keyword>
<dbReference type="CDD" id="cd03241">
    <property type="entry name" value="ABC_RecN"/>
    <property type="match status" value="1"/>
</dbReference>
<protein>
    <recommendedName>
        <fullName evidence="2">DNA repair protein RecN</fullName>
    </recommendedName>
    <alternativeName>
        <fullName evidence="7">Recombination protein N</fullName>
    </alternativeName>
</protein>
<dbReference type="EMBL" id="CAEZXV010000045">
    <property type="protein sequence ID" value="CAB4701114.1"/>
    <property type="molecule type" value="Genomic_DNA"/>
</dbReference>
<dbReference type="GO" id="GO:0006281">
    <property type="term" value="P:DNA repair"/>
    <property type="evidence" value="ECO:0007669"/>
    <property type="project" value="UniProtKB-KW"/>
</dbReference>
<comment type="similarity">
    <text evidence="1">Belongs to the RecN family.</text>
</comment>
<dbReference type="PANTHER" id="PTHR11059">
    <property type="entry name" value="DNA REPAIR PROTEIN RECN"/>
    <property type="match status" value="1"/>
</dbReference>
<proteinExistence type="inferred from homology"/>
<dbReference type="InterPro" id="IPR004604">
    <property type="entry name" value="DNA_recomb/repair_RecN"/>
</dbReference>
<gene>
    <name evidence="8" type="ORF">UFOPK2598_00594</name>
</gene>
<evidence type="ECO:0000313" key="8">
    <source>
        <dbReference type="EMBL" id="CAB4701114.1"/>
    </source>
</evidence>
<keyword evidence="6" id="KW-0234">DNA repair</keyword>
<organism evidence="8">
    <name type="scientific">freshwater metagenome</name>
    <dbReference type="NCBI Taxonomy" id="449393"/>
    <lineage>
        <taxon>unclassified sequences</taxon>
        <taxon>metagenomes</taxon>
        <taxon>ecological metagenomes</taxon>
    </lineage>
</organism>
<evidence type="ECO:0000256" key="4">
    <source>
        <dbReference type="ARBA" id="ARBA00022763"/>
    </source>
</evidence>
<dbReference type="AlphaFoldDB" id="A0A6J6PZ18"/>
<reference evidence="8" key="1">
    <citation type="submission" date="2020-05" db="EMBL/GenBank/DDBJ databases">
        <authorList>
            <person name="Chiriac C."/>
            <person name="Salcher M."/>
            <person name="Ghai R."/>
            <person name="Kavagutti S V."/>
        </authorList>
    </citation>
    <scope>NUCLEOTIDE SEQUENCE</scope>
</reference>
<sequence length="222" mass="23613">MEVENAAVFKELQKSAKKLSASRIKFAAKLGIEITKELMHLAMPNSKIEIAVTTGNEEEISSFGIDGIDEIMFTFTSHKDGKLLPLNKSASGGELSRVMLAIEVVLAANSPIGTYIFDEVDSGVGGKAAIEVGKRLALLSQNSQVLVVTHLAQVASWADSHLVVAKNESGSVTQSNISLVGGEDRKREIARLLSGQEDSATAQQHAGELLDLVAAARKEMIG</sequence>
<dbReference type="GO" id="GO:0009432">
    <property type="term" value="P:SOS response"/>
    <property type="evidence" value="ECO:0007669"/>
    <property type="project" value="TreeGrafter"/>
</dbReference>
<dbReference type="GO" id="GO:0005524">
    <property type="term" value="F:ATP binding"/>
    <property type="evidence" value="ECO:0007669"/>
    <property type="project" value="UniProtKB-KW"/>
</dbReference>
<dbReference type="GO" id="GO:0006310">
    <property type="term" value="P:DNA recombination"/>
    <property type="evidence" value="ECO:0007669"/>
    <property type="project" value="InterPro"/>
</dbReference>
<name>A0A6J6PZ18_9ZZZZ</name>
<evidence type="ECO:0000256" key="5">
    <source>
        <dbReference type="ARBA" id="ARBA00022840"/>
    </source>
</evidence>
<dbReference type="SUPFAM" id="SSF52540">
    <property type="entry name" value="P-loop containing nucleoside triphosphate hydrolases"/>
    <property type="match status" value="1"/>
</dbReference>
<dbReference type="Gene3D" id="3.40.50.300">
    <property type="entry name" value="P-loop containing nucleotide triphosphate hydrolases"/>
    <property type="match status" value="1"/>
</dbReference>
<dbReference type="InterPro" id="IPR027417">
    <property type="entry name" value="P-loop_NTPase"/>
</dbReference>
<evidence type="ECO:0000256" key="7">
    <source>
        <dbReference type="ARBA" id="ARBA00033408"/>
    </source>
</evidence>